<keyword evidence="5" id="KW-1185">Reference proteome</keyword>
<evidence type="ECO:0000256" key="1">
    <source>
        <dbReference type="SAM" id="Coils"/>
    </source>
</evidence>
<reference evidence="4" key="1">
    <citation type="submission" date="2023-06" db="EMBL/GenBank/DDBJ databases">
        <title>Genomic analysis of the entomopathogenic nematode Steinernema hermaphroditum.</title>
        <authorList>
            <person name="Schwarz E.M."/>
            <person name="Heppert J.K."/>
            <person name="Baniya A."/>
            <person name="Schwartz H.T."/>
            <person name="Tan C.-H."/>
            <person name="Antoshechkin I."/>
            <person name="Sternberg P.W."/>
            <person name="Goodrich-Blair H."/>
            <person name="Dillman A.R."/>
        </authorList>
    </citation>
    <scope>NUCLEOTIDE SEQUENCE</scope>
    <source>
        <strain evidence="4">PS9179</strain>
        <tissue evidence="4">Whole animal</tissue>
    </source>
</reference>
<evidence type="ECO:0000313" key="5">
    <source>
        <dbReference type="Proteomes" id="UP001175271"/>
    </source>
</evidence>
<dbReference type="Proteomes" id="UP001175271">
    <property type="component" value="Unassembled WGS sequence"/>
</dbReference>
<organism evidence="4 5">
    <name type="scientific">Steinernema hermaphroditum</name>
    <dbReference type="NCBI Taxonomy" id="289476"/>
    <lineage>
        <taxon>Eukaryota</taxon>
        <taxon>Metazoa</taxon>
        <taxon>Ecdysozoa</taxon>
        <taxon>Nematoda</taxon>
        <taxon>Chromadorea</taxon>
        <taxon>Rhabditida</taxon>
        <taxon>Tylenchina</taxon>
        <taxon>Panagrolaimomorpha</taxon>
        <taxon>Strongyloidoidea</taxon>
        <taxon>Steinernematidae</taxon>
        <taxon>Steinernema</taxon>
    </lineage>
</organism>
<name>A0AA39IAM1_9BILA</name>
<evidence type="ECO:0000256" key="3">
    <source>
        <dbReference type="SAM" id="SignalP"/>
    </source>
</evidence>
<dbReference type="EMBL" id="JAUCMV010000002">
    <property type="protein sequence ID" value="KAK0420041.1"/>
    <property type="molecule type" value="Genomic_DNA"/>
</dbReference>
<feature type="region of interest" description="Disordered" evidence="2">
    <location>
        <begin position="110"/>
        <end position="143"/>
    </location>
</feature>
<feature type="signal peptide" evidence="3">
    <location>
        <begin position="1"/>
        <end position="16"/>
    </location>
</feature>
<feature type="chain" id="PRO_5041363859" evidence="3">
    <location>
        <begin position="17"/>
        <end position="248"/>
    </location>
</feature>
<evidence type="ECO:0000313" key="4">
    <source>
        <dbReference type="EMBL" id="KAK0420041.1"/>
    </source>
</evidence>
<gene>
    <name evidence="4" type="ORF">QR680_014477</name>
</gene>
<feature type="compositionally biased region" description="Basic and acidic residues" evidence="2">
    <location>
        <begin position="125"/>
        <end position="143"/>
    </location>
</feature>
<proteinExistence type="predicted"/>
<sequence length="248" mass="28610">MKTFAFVLLLVGACQACAPLTDPSIIKPDKKPEPTIVERIQSVSEEKTVINRELVEIGDDITAKLDEKKKLQGPYEKALKNTAKIAVAETQIEKHNTAVVVEKKWKDAKKEGDEAAQKSGNQIHVNERMRLENEKRNAQTDEEKDRLSELLRMVNERLQEISENHRSLLEKWYKIDAEHQMVKDDLIPLEQYATLQSQVKAHHHAIDEYKKKEVELETLINMKKELSQKLKDLNKELLDLEAKKKAKN</sequence>
<accession>A0AA39IAM1</accession>
<keyword evidence="1" id="KW-0175">Coiled coil</keyword>
<protein>
    <submittedName>
        <fullName evidence="4">Uncharacterized protein</fullName>
    </submittedName>
</protein>
<feature type="coiled-coil region" evidence="1">
    <location>
        <begin position="209"/>
        <end position="243"/>
    </location>
</feature>
<evidence type="ECO:0000256" key="2">
    <source>
        <dbReference type="SAM" id="MobiDB-lite"/>
    </source>
</evidence>
<dbReference type="AlphaFoldDB" id="A0AA39IAM1"/>
<comment type="caution">
    <text evidence="4">The sequence shown here is derived from an EMBL/GenBank/DDBJ whole genome shotgun (WGS) entry which is preliminary data.</text>
</comment>
<keyword evidence="3" id="KW-0732">Signal</keyword>